<dbReference type="Gene3D" id="2.40.50.100">
    <property type="match status" value="1"/>
</dbReference>
<dbReference type="SUPFAM" id="SSF111369">
    <property type="entry name" value="HlyD-like secretion proteins"/>
    <property type="match status" value="1"/>
</dbReference>
<evidence type="ECO:0000313" key="3">
    <source>
        <dbReference type="EMBL" id="SEI88033.1"/>
    </source>
</evidence>
<protein>
    <submittedName>
        <fullName evidence="3">HlyD family secretion protein</fullName>
    </submittedName>
</protein>
<dbReference type="EMBL" id="FNYC01000003">
    <property type="protein sequence ID" value="SEI88033.1"/>
    <property type="molecule type" value="Genomic_DNA"/>
</dbReference>
<dbReference type="RefSeq" id="WP_091336099.1">
    <property type="nucleotide sequence ID" value="NZ_FNYC01000003.1"/>
</dbReference>
<reference evidence="3 4" key="1">
    <citation type="submission" date="2016-10" db="EMBL/GenBank/DDBJ databases">
        <authorList>
            <person name="de Groot N.N."/>
        </authorList>
    </citation>
    <scope>NUCLEOTIDE SEQUENCE [LARGE SCALE GENOMIC DNA]</scope>
    <source>
        <strain evidence="3 4">DSM 26515</strain>
    </source>
</reference>
<accession>A0A1H6U6R7</accession>
<dbReference type="GO" id="GO:0030313">
    <property type="term" value="C:cell envelope"/>
    <property type="evidence" value="ECO:0007669"/>
    <property type="project" value="UniProtKB-SubCell"/>
</dbReference>
<evidence type="ECO:0000256" key="2">
    <source>
        <dbReference type="ARBA" id="ARBA00023054"/>
    </source>
</evidence>
<gene>
    <name evidence="3" type="ORF">SAMN04487997_1912</name>
</gene>
<proteinExistence type="predicted"/>
<dbReference type="OrthoDB" id="9763546at2"/>
<dbReference type="AlphaFoldDB" id="A0A1H6U6R7"/>
<organism evidence="3 4">
    <name type="scientific">Frateuria terrea</name>
    <dbReference type="NCBI Taxonomy" id="529704"/>
    <lineage>
        <taxon>Bacteria</taxon>
        <taxon>Pseudomonadati</taxon>
        <taxon>Pseudomonadota</taxon>
        <taxon>Gammaproteobacteria</taxon>
        <taxon>Lysobacterales</taxon>
        <taxon>Rhodanobacteraceae</taxon>
        <taxon>Frateuria</taxon>
    </lineage>
</organism>
<dbReference type="Gene3D" id="1.10.287.470">
    <property type="entry name" value="Helix hairpin bin"/>
    <property type="match status" value="1"/>
</dbReference>
<dbReference type="STRING" id="529704.SAMN02927913_1812"/>
<dbReference type="Gene3D" id="3.30.450.40">
    <property type="match status" value="1"/>
</dbReference>
<dbReference type="InterPro" id="IPR029016">
    <property type="entry name" value="GAF-like_dom_sf"/>
</dbReference>
<dbReference type="Proteomes" id="UP000199420">
    <property type="component" value="Unassembled WGS sequence"/>
</dbReference>
<dbReference type="PANTHER" id="PTHR32347">
    <property type="entry name" value="EFFLUX SYSTEM COMPONENT YKNX-RELATED"/>
    <property type="match status" value="1"/>
</dbReference>
<comment type="subcellular location">
    <subcellularLocation>
        <location evidence="1">Cell envelope</location>
    </subcellularLocation>
</comment>
<sequence length="443" mass="47915">MTTVNASIQGLLGLLQLGQRVRAAASVEELGFIAVNETRAVLAYRQAVLWRDGDAHRIAALSGVPQVDPGTPYAQWLARLFRELAPLPAPRAVDVQALPRLLAEEWGSWLPAHALAVPLPRTGGGLQGTLLLARDPAWSEEEMALAGELGALLGHGLFALRPRERWWRALLTRLRTRRLWWKIALGVLVVGALPVRLSALAPAEVTPIDPFVVRSPLDGVIDRLAVAPNQPVARDALLFDLDATTLRGRYASARKAYETALEEYRQSAQLAVTDDKSKLQMAERLGDLKQKQVDLGYSADQLARVQVKAERAGVAVFADVNDWTGKAVSVGEKVLVLADPAKVELTGYLPVGDQLALAAGADVTFYPKASPFSAFHAQVDSVAYKAAPTDEGILAYRVKAHFTGAGAPPRLGLMGTARLYGGRVPLAYLLLRRPLATLRQWVG</sequence>
<dbReference type="InterPro" id="IPR050465">
    <property type="entry name" value="UPF0194_transport"/>
</dbReference>
<name>A0A1H6U6R7_9GAMM</name>
<dbReference type="PANTHER" id="PTHR32347:SF23">
    <property type="entry name" value="BLL5650 PROTEIN"/>
    <property type="match status" value="1"/>
</dbReference>
<keyword evidence="2" id="KW-0175">Coiled coil</keyword>
<keyword evidence="4" id="KW-1185">Reference proteome</keyword>
<evidence type="ECO:0000256" key="1">
    <source>
        <dbReference type="ARBA" id="ARBA00004196"/>
    </source>
</evidence>
<evidence type="ECO:0000313" key="4">
    <source>
        <dbReference type="Proteomes" id="UP000199420"/>
    </source>
</evidence>